<dbReference type="EMBL" id="LXQA011035827">
    <property type="protein sequence ID" value="MCI82131.1"/>
    <property type="molecule type" value="Genomic_DNA"/>
</dbReference>
<organism evidence="1 2">
    <name type="scientific">Trifolium medium</name>
    <dbReference type="NCBI Taxonomy" id="97028"/>
    <lineage>
        <taxon>Eukaryota</taxon>
        <taxon>Viridiplantae</taxon>
        <taxon>Streptophyta</taxon>
        <taxon>Embryophyta</taxon>
        <taxon>Tracheophyta</taxon>
        <taxon>Spermatophyta</taxon>
        <taxon>Magnoliopsida</taxon>
        <taxon>eudicotyledons</taxon>
        <taxon>Gunneridae</taxon>
        <taxon>Pentapetalae</taxon>
        <taxon>rosids</taxon>
        <taxon>fabids</taxon>
        <taxon>Fabales</taxon>
        <taxon>Fabaceae</taxon>
        <taxon>Papilionoideae</taxon>
        <taxon>50 kb inversion clade</taxon>
        <taxon>NPAAA clade</taxon>
        <taxon>Hologalegina</taxon>
        <taxon>IRL clade</taxon>
        <taxon>Trifolieae</taxon>
        <taxon>Trifolium</taxon>
    </lineage>
</organism>
<dbReference type="AlphaFoldDB" id="A0A392V5C0"/>
<comment type="caution">
    <text evidence="1">The sequence shown here is derived from an EMBL/GenBank/DDBJ whole genome shotgun (WGS) entry which is preliminary data.</text>
</comment>
<evidence type="ECO:0000313" key="1">
    <source>
        <dbReference type="EMBL" id="MCI82131.1"/>
    </source>
</evidence>
<proteinExistence type="predicted"/>
<keyword evidence="2" id="KW-1185">Reference proteome</keyword>
<reference evidence="1 2" key="1">
    <citation type="journal article" date="2018" name="Front. Plant Sci.">
        <title>Red Clover (Trifolium pratense) and Zigzag Clover (T. medium) - A Picture of Genomic Similarities and Differences.</title>
        <authorList>
            <person name="Dluhosova J."/>
            <person name="Istvanek J."/>
            <person name="Nedelnik J."/>
            <person name="Repkova J."/>
        </authorList>
    </citation>
    <scope>NUCLEOTIDE SEQUENCE [LARGE SCALE GENOMIC DNA]</scope>
    <source>
        <strain evidence="2">cv. 10/8</strain>
        <tissue evidence="1">Leaf</tissue>
    </source>
</reference>
<name>A0A392V5C0_9FABA</name>
<evidence type="ECO:0000313" key="2">
    <source>
        <dbReference type="Proteomes" id="UP000265520"/>
    </source>
</evidence>
<sequence>MKQETRIVAEAGVERSIMGVAYNSVVFGALAPGTCVERSLTTT</sequence>
<dbReference type="Proteomes" id="UP000265520">
    <property type="component" value="Unassembled WGS sequence"/>
</dbReference>
<feature type="non-terminal residue" evidence="1">
    <location>
        <position position="43"/>
    </location>
</feature>
<protein>
    <submittedName>
        <fullName evidence="1">Uncharacterized protein</fullName>
    </submittedName>
</protein>
<accession>A0A392V5C0</accession>